<evidence type="ECO:0008006" key="3">
    <source>
        <dbReference type="Google" id="ProtNLM"/>
    </source>
</evidence>
<evidence type="ECO:0000313" key="2">
    <source>
        <dbReference type="Proteomes" id="UP000182367"/>
    </source>
</evidence>
<name>A0A1G8MMJ7_9FLAO</name>
<protein>
    <recommendedName>
        <fullName evidence="3">Paeninodin family lasso peptide</fullName>
    </recommendedName>
</protein>
<dbReference type="EMBL" id="FNEO01000001">
    <property type="protein sequence ID" value="SDI69152.1"/>
    <property type="molecule type" value="Genomic_DNA"/>
</dbReference>
<organism evidence="1 2">
    <name type="scientific">Flavobacterium glycines</name>
    <dbReference type="NCBI Taxonomy" id="551990"/>
    <lineage>
        <taxon>Bacteria</taxon>
        <taxon>Pseudomonadati</taxon>
        <taxon>Bacteroidota</taxon>
        <taxon>Flavobacteriia</taxon>
        <taxon>Flavobacteriales</taxon>
        <taxon>Flavobacteriaceae</taxon>
        <taxon>Flavobacterium</taxon>
    </lineage>
</organism>
<dbReference type="Proteomes" id="UP000182367">
    <property type="component" value="Unassembled WGS sequence"/>
</dbReference>
<comment type="caution">
    <text evidence="1">The sequence shown here is derived from an EMBL/GenBank/DDBJ whole genome shotgun (WGS) entry which is preliminary data.</text>
</comment>
<keyword evidence="2" id="KW-1185">Reference proteome</keyword>
<sequence length="34" mass="3845">MEKEKKQWIAPVATEMEVNTGGMPNTFEDVIFSS</sequence>
<reference evidence="1 2" key="1">
    <citation type="submission" date="2016-10" db="EMBL/GenBank/DDBJ databases">
        <authorList>
            <person name="Varghese N."/>
            <person name="Submissions S."/>
        </authorList>
    </citation>
    <scope>NUCLEOTIDE SEQUENCE [LARGE SCALE GENOMIC DNA]</scope>
    <source>
        <strain evidence="1 2">Gm-149</strain>
    </source>
</reference>
<gene>
    <name evidence="1" type="ORF">SAMN05192550_0554</name>
</gene>
<evidence type="ECO:0000313" key="1">
    <source>
        <dbReference type="EMBL" id="SDI69152.1"/>
    </source>
</evidence>
<accession>A0A1G8MMJ7</accession>
<proteinExistence type="predicted"/>